<evidence type="ECO:0000256" key="4">
    <source>
        <dbReference type="ARBA" id="ARBA00022840"/>
    </source>
</evidence>
<feature type="domain" description="Protein kinase" evidence="7">
    <location>
        <begin position="1"/>
        <end position="278"/>
    </location>
</feature>
<dbReference type="AlphaFoldDB" id="A0A812QWH5"/>
<dbReference type="PANTHER" id="PTHR11042">
    <property type="entry name" value="EUKARYOTIC TRANSLATION INITIATION FACTOR 2-ALPHA KINASE EIF2-ALPHA KINASE -RELATED"/>
    <property type="match status" value="1"/>
</dbReference>
<dbReference type="GO" id="GO:0005737">
    <property type="term" value="C:cytoplasm"/>
    <property type="evidence" value="ECO:0007669"/>
    <property type="project" value="TreeGrafter"/>
</dbReference>
<keyword evidence="5" id="KW-0652">Protein synthesis inhibitor</keyword>
<evidence type="ECO:0000256" key="2">
    <source>
        <dbReference type="ARBA" id="ARBA00022741"/>
    </source>
</evidence>
<dbReference type="GO" id="GO:0005524">
    <property type="term" value="F:ATP binding"/>
    <property type="evidence" value="ECO:0007669"/>
    <property type="project" value="UniProtKB-UniRule"/>
</dbReference>
<dbReference type="InterPro" id="IPR000719">
    <property type="entry name" value="Prot_kinase_dom"/>
</dbReference>
<dbReference type="PROSITE" id="PS00107">
    <property type="entry name" value="PROTEIN_KINASE_ATP"/>
    <property type="match status" value="1"/>
</dbReference>
<dbReference type="PROSITE" id="PS50011">
    <property type="entry name" value="PROTEIN_KINASE_DOM"/>
    <property type="match status" value="1"/>
</dbReference>
<protein>
    <submittedName>
        <fullName evidence="8">Nek7 protein</fullName>
    </submittedName>
</protein>
<accession>A0A812QWH5</accession>
<feature type="binding site" evidence="6">
    <location>
        <position position="30"/>
    </location>
    <ligand>
        <name>ATP</name>
        <dbReference type="ChEBI" id="CHEBI:30616"/>
    </ligand>
</feature>
<dbReference type="GO" id="GO:0004672">
    <property type="term" value="F:protein kinase activity"/>
    <property type="evidence" value="ECO:0007669"/>
    <property type="project" value="InterPro"/>
</dbReference>
<keyword evidence="3" id="KW-0418">Kinase</keyword>
<sequence>MVGTGPLGSGGFGVVHCCRCLLDQRLCAVKTIYQPFTEDEAFLRRELENLAALPPHPNLVRYHTSLLDQGILHIVTEYVDSLKLYKLIRDSSAEPCPAESVQSWFLQLFRGLSCMHSIGMTHRDLHAENVLIARDAQGSARTAPDSVKIIDVGLAKIYETLEPKVMSVHGVGPAWYFSPERRRGEGFDSLDDVWAAGCMMAEMIVCRGRYIQKHPNHGPGGIDFSLKPEAVEELLRLCQDSAGLRRRLGGAARSALATKDRRCTAQQLAEELAELGEA</sequence>
<dbReference type="Proteomes" id="UP000604046">
    <property type="component" value="Unassembled WGS sequence"/>
</dbReference>
<gene>
    <name evidence="8" type="primary">Nek7</name>
    <name evidence="8" type="ORF">SNAT2548_LOCUS22193</name>
</gene>
<keyword evidence="1" id="KW-0808">Transferase</keyword>
<organism evidence="8 9">
    <name type="scientific">Symbiodinium natans</name>
    <dbReference type="NCBI Taxonomy" id="878477"/>
    <lineage>
        <taxon>Eukaryota</taxon>
        <taxon>Sar</taxon>
        <taxon>Alveolata</taxon>
        <taxon>Dinophyceae</taxon>
        <taxon>Suessiales</taxon>
        <taxon>Symbiodiniaceae</taxon>
        <taxon>Symbiodinium</taxon>
    </lineage>
</organism>
<comment type="caution">
    <text evidence="8">The sequence shown here is derived from an EMBL/GenBank/DDBJ whole genome shotgun (WGS) entry which is preliminary data.</text>
</comment>
<evidence type="ECO:0000256" key="3">
    <source>
        <dbReference type="ARBA" id="ARBA00022777"/>
    </source>
</evidence>
<evidence type="ECO:0000313" key="9">
    <source>
        <dbReference type="Proteomes" id="UP000604046"/>
    </source>
</evidence>
<dbReference type="GO" id="GO:0017148">
    <property type="term" value="P:negative regulation of translation"/>
    <property type="evidence" value="ECO:0007669"/>
    <property type="project" value="UniProtKB-KW"/>
</dbReference>
<dbReference type="Gene3D" id="3.30.200.20">
    <property type="entry name" value="Phosphorylase Kinase, domain 1"/>
    <property type="match status" value="1"/>
</dbReference>
<keyword evidence="2 6" id="KW-0547">Nucleotide-binding</keyword>
<keyword evidence="9" id="KW-1185">Reference proteome</keyword>
<evidence type="ECO:0000259" key="7">
    <source>
        <dbReference type="PROSITE" id="PS50011"/>
    </source>
</evidence>
<name>A0A812QWH5_9DINO</name>
<evidence type="ECO:0000256" key="5">
    <source>
        <dbReference type="ARBA" id="ARBA00023193"/>
    </source>
</evidence>
<evidence type="ECO:0000256" key="6">
    <source>
        <dbReference type="PROSITE-ProRule" id="PRU10141"/>
    </source>
</evidence>
<dbReference type="OrthoDB" id="4062651at2759"/>
<evidence type="ECO:0000313" key="8">
    <source>
        <dbReference type="EMBL" id="CAE7407966.1"/>
    </source>
</evidence>
<dbReference type="GO" id="GO:0005634">
    <property type="term" value="C:nucleus"/>
    <property type="evidence" value="ECO:0007669"/>
    <property type="project" value="TreeGrafter"/>
</dbReference>
<keyword evidence="4 6" id="KW-0067">ATP-binding</keyword>
<dbReference type="SUPFAM" id="SSF56112">
    <property type="entry name" value="Protein kinase-like (PK-like)"/>
    <property type="match status" value="1"/>
</dbReference>
<reference evidence="8" key="1">
    <citation type="submission" date="2021-02" db="EMBL/GenBank/DDBJ databases">
        <authorList>
            <person name="Dougan E. K."/>
            <person name="Rhodes N."/>
            <person name="Thang M."/>
            <person name="Chan C."/>
        </authorList>
    </citation>
    <scope>NUCLEOTIDE SEQUENCE</scope>
</reference>
<dbReference type="InterPro" id="IPR050339">
    <property type="entry name" value="CC_SR_Kinase"/>
</dbReference>
<dbReference type="EMBL" id="CAJNDS010002278">
    <property type="protein sequence ID" value="CAE7407966.1"/>
    <property type="molecule type" value="Genomic_DNA"/>
</dbReference>
<dbReference type="CDD" id="cd00180">
    <property type="entry name" value="PKc"/>
    <property type="match status" value="1"/>
</dbReference>
<dbReference type="InterPro" id="IPR017441">
    <property type="entry name" value="Protein_kinase_ATP_BS"/>
</dbReference>
<dbReference type="Gene3D" id="1.10.510.10">
    <property type="entry name" value="Transferase(Phosphotransferase) domain 1"/>
    <property type="match status" value="1"/>
</dbReference>
<dbReference type="InterPro" id="IPR011009">
    <property type="entry name" value="Kinase-like_dom_sf"/>
</dbReference>
<dbReference type="Pfam" id="PF00069">
    <property type="entry name" value="Pkinase"/>
    <property type="match status" value="1"/>
</dbReference>
<proteinExistence type="predicted"/>
<evidence type="ECO:0000256" key="1">
    <source>
        <dbReference type="ARBA" id="ARBA00022679"/>
    </source>
</evidence>